<dbReference type="AlphaFoldDB" id="A0A086K072"/>
<dbReference type="PANTHER" id="PTHR13464:SF0">
    <property type="entry name" value="SAP30-BINDING PROTEIN"/>
    <property type="match status" value="1"/>
</dbReference>
<feature type="compositionally biased region" description="Polar residues" evidence="1">
    <location>
        <begin position="137"/>
        <end position="147"/>
    </location>
</feature>
<dbReference type="EMBL" id="AEYI02001408">
    <property type="protein sequence ID" value="KFG37790.1"/>
    <property type="molecule type" value="Genomic_DNA"/>
</dbReference>
<feature type="compositionally biased region" description="Basic and acidic residues" evidence="1">
    <location>
        <begin position="262"/>
        <end position="278"/>
    </location>
</feature>
<protein>
    <submittedName>
        <fullName evidence="2">HCNGP family protein</fullName>
    </submittedName>
</protein>
<feature type="compositionally biased region" description="Polar residues" evidence="1">
    <location>
        <begin position="452"/>
        <end position="466"/>
    </location>
</feature>
<feature type="region of interest" description="Disordered" evidence="1">
    <location>
        <begin position="317"/>
        <end position="353"/>
    </location>
</feature>
<organism evidence="2 3">
    <name type="scientific">Toxoplasma gondii p89</name>
    <dbReference type="NCBI Taxonomy" id="943119"/>
    <lineage>
        <taxon>Eukaryota</taxon>
        <taxon>Sar</taxon>
        <taxon>Alveolata</taxon>
        <taxon>Apicomplexa</taxon>
        <taxon>Conoidasida</taxon>
        <taxon>Coccidia</taxon>
        <taxon>Eucoccidiorida</taxon>
        <taxon>Eimeriorina</taxon>
        <taxon>Sarcocystidae</taxon>
        <taxon>Toxoplasma</taxon>
    </lineage>
</organism>
<evidence type="ECO:0000313" key="2">
    <source>
        <dbReference type="EMBL" id="KFG37790.1"/>
    </source>
</evidence>
<evidence type="ECO:0000256" key="1">
    <source>
        <dbReference type="SAM" id="MobiDB-lite"/>
    </source>
</evidence>
<name>A0A086K072_TOXGO</name>
<feature type="compositionally biased region" description="Basic and acidic residues" evidence="1">
    <location>
        <begin position="22"/>
        <end position="34"/>
    </location>
</feature>
<dbReference type="Pfam" id="PF07818">
    <property type="entry name" value="HCNGP"/>
    <property type="match status" value="1"/>
</dbReference>
<proteinExistence type="predicted"/>
<feature type="region of interest" description="Disordered" evidence="1">
    <location>
        <begin position="423"/>
        <end position="493"/>
    </location>
</feature>
<comment type="caution">
    <text evidence="2">The sequence shown here is derived from an EMBL/GenBank/DDBJ whole genome shotgun (WGS) entry which is preliminary data.</text>
</comment>
<dbReference type="PANTHER" id="PTHR13464">
    <property type="entry name" value="TRANSCRIPTIONAL REGULATOR PROTEIN HCNGP"/>
    <property type="match status" value="1"/>
</dbReference>
<feature type="region of interest" description="Disordered" evidence="1">
    <location>
        <begin position="136"/>
        <end position="164"/>
    </location>
</feature>
<feature type="compositionally biased region" description="Acidic residues" evidence="1">
    <location>
        <begin position="10"/>
        <end position="19"/>
    </location>
</feature>
<dbReference type="InterPro" id="IPR012479">
    <property type="entry name" value="SAP30BP"/>
</dbReference>
<accession>A0A086K072</accession>
<feature type="region of interest" description="Disordered" evidence="1">
    <location>
        <begin position="1"/>
        <end position="54"/>
    </location>
</feature>
<evidence type="ECO:0000313" key="3">
    <source>
        <dbReference type="Proteomes" id="UP000028828"/>
    </source>
</evidence>
<reference evidence="2 3" key="1">
    <citation type="submission" date="2014-03" db="EMBL/GenBank/DDBJ databases">
        <authorList>
            <person name="Sibley D."/>
            <person name="Venepally P."/>
            <person name="Karamycheva S."/>
            <person name="Hadjithomas M."/>
            <person name="Khan A."/>
            <person name="Brunk B."/>
            <person name="Roos D."/>
            <person name="Caler E."/>
            <person name="Lorenzi H."/>
        </authorList>
    </citation>
    <scope>NUCLEOTIDE SEQUENCE [LARGE SCALE GENOMIC DNA]</scope>
    <source>
        <strain evidence="3">p89</strain>
    </source>
</reference>
<dbReference type="GO" id="GO:0006355">
    <property type="term" value="P:regulation of DNA-templated transcription"/>
    <property type="evidence" value="ECO:0007669"/>
    <property type="project" value="InterPro"/>
</dbReference>
<feature type="region of interest" description="Disordered" evidence="1">
    <location>
        <begin position="67"/>
        <end position="105"/>
    </location>
</feature>
<dbReference type="Proteomes" id="UP000028828">
    <property type="component" value="Unassembled WGS sequence"/>
</dbReference>
<gene>
    <name evidence="2" type="ORF">TGP89_217440</name>
</gene>
<dbReference type="VEuPathDB" id="ToxoDB:TGP89_217440"/>
<dbReference type="GO" id="GO:0005634">
    <property type="term" value="C:nucleus"/>
    <property type="evidence" value="ECO:0007669"/>
    <property type="project" value="TreeGrafter"/>
</dbReference>
<dbReference type="OrthoDB" id="331457at2759"/>
<sequence>MSLVDYGFYSDEEEDEPFEAGDGQKRSEAAKEAGESSEIVGGDGGLTPPPAAAARRSVSSLLSARGLLENSAPRIDYDDMEDGPSVEKASDPADDSDSGVLPKADRLDLRARTALSASGDLTDSSPVDGSLAVLSNDEATQQTSSGVSRAHGRQMSSGLPPTAGHVSLMPQVPAGDVPQELLRTVERLQQLKKRGITVNGNIAASLDFKNPYLLEKIMKVFDIDPYCSNYPPSVFDPASVTPWKPEGGSSFEVQLMRRFESRRQTRRVDSLTGRETDRATPPLSGSVPTAPLAVGSSASTTSANVVPLSASSSSEFILGPTNGSVRRNHNRSGLERISPPASRVTDPTGPASASAAASSAVAAAAHLTAVIQQAALKAAAAQAGAVASSLQQQLQQRLLSSQTGFSHQKPLLEAQTAAAARNHVGGQLNGPGGVTISNFTQQRPGLRIPSPSGATGHSSETGWTSRADNEGDANAKKRPRDAGAGAFGTQQTS</sequence>
<feature type="region of interest" description="Disordered" evidence="1">
    <location>
        <begin position="262"/>
        <end position="295"/>
    </location>
</feature>